<feature type="domain" description="Aerobactin siderophore biosynthesis IucA/IucC N-terminal" evidence="3">
    <location>
        <begin position="139"/>
        <end position="388"/>
    </location>
</feature>
<evidence type="ECO:0000313" key="5">
    <source>
        <dbReference type="EMBL" id="RRO18635.1"/>
    </source>
</evidence>
<dbReference type="PANTHER" id="PTHR34384:SF6">
    <property type="entry name" value="STAPHYLOFERRIN B SYNTHASE"/>
    <property type="match status" value="1"/>
</dbReference>
<name>A0A426JZD6_9PSEU</name>
<feature type="domain" description="Aerobactin siderophore biosynthesis IucA/IucC-like C-terminal" evidence="4">
    <location>
        <begin position="410"/>
        <end position="570"/>
    </location>
</feature>
<evidence type="ECO:0000313" key="6">
    <source>
        <dbReference type="Proteomes" id="UP000274515"/>
    </source>
</evidence>
<dbReference type="OrthoDB" id="495728at2"/>
<dbReference type="EMBL" id="RSAA01000006">
    <property type="protein sequence ID" value="RRO18635.1"/>
    <property type="molecule type" value="Genomic_DNA"/>
</dbReference>
<accession>A0A426JZD6</accession>
<keyword evidence="6" id="KW-1185">Reference proteome</keyword>
<evidence type="ECO:0000256" key="1">
    <source>
        <dbReference type="ARBA" id="ARBA00004924"/>
    </source>
</evidence>
<organism evidence="5 6">
    <name type="scientific">Saccharopolyspora rhizosphaerae</name>
    <dbReference type="NCBI Taxonomy" id="2492662"/>
    <lineage>
        <taxon>Bacteria</taxon>
        <taxon>Bacillati</taxon>
        <taxon>Actinomycetota</taxon>
        <taxon>Actinomycetes</taxon>
        <taxon>Pseudonocardiales</taxon>
        <taxon>Pseudonocardiaceae</taxon>
        <taxon>Saccharopolyspora</taxon>
    </lineage>
</organism>
<comment type="caution">
    <text evidence="5">The sequence shown here is derived from an EMBL/GenBank/DDBJ whole genome shotgun (WGS) entry which is preliminary data.</text>
</comment>
<dbReference type="Pfam" id="PF04183">
    <property type="entry name" value="IucA_IucC"/>
    <property type="match status" value="1"/>
</dbReference>
<evidence type="ECO:0000259" key="3">
    <source>
        <dbReference type="Pfam" id="PF04183"/>
    </source>
</evidence>
<dbReference type="Pfam" id="PF06276">
    <property type="entry name" value="FhuF"/>
    <property type="match status" value="1"/>
</dbReference>
<dbReference type="Gene3D" id="6.10.250.3370">
    <property type="match status" value="1"/>
</dbReference>
<dbReference type="RefSeq" id="WP_125089134.1">
    <property type="nucleotide sequence ID" value="NZ_RSAA01000006.1"/>
</dbReference>
<proteinExistence type="inferred from homology"/>
<dbReference type="Gene3D" id="3.30.310.280">
    <property type="match status" value="1"/>
</dbReference>
<evidence type="ECO:0000259" key="4">
    <source>
        <dbReference type="Pfam" id="PF06276"/>
    </source>
</evidence>
<dbReference type="Proteomes" id="UP000274515">
    <property type="component" value="Unassembled WGS sequence"/>
</dbReference>
<dbReference type="InterPro" id="IPR022770">
    <property type="entry name" value="IucA/IucC-like_C"/>
</dbReference>
<dbReference type="PANTHER" id="PTHR34384">
    <property type="entry name" value="L-2,3-DIAMINOPROPANOATE--CITRATE LIGASE"/>
    <property type="match status" value="1"/>
</dbReference>
<dbReference type="GO" id="GO:0016881">
    <property type="term" value="F:acid-amino acid ligase activity"/>
    <property type="evidence" value="ECO:0007669"/>
    <property type="project" value="UniProtKB-ARBA"/>
</dbReference>
<comment type="pathway">
    <text evidence="1">Siderophore biosynthesis.</text>
</comment>
<gene>
    <name evidence="5" type="ORF">EIL87_05825</name>
</gene>
<evidence type="ECO:0000256" key="2">
    <source>
        <dbReference type="ARBA" id="ARBA00007832"/>
    </source>
</evidence>
<dbReference type="GO" id="GO:0019290">
    <property type="term" value="P:siderophore biosynthetic process"/>
    <property type="evidence" value="ECO:0007669"/>
    <property type="project" value="InterPro"/>
</dbReference>
<dbReference type="AlphaFoldDB" id="A0A426JZD6"/>
<reference evidence="5 6" key="1">
    <citation type="submission" date="2018-11" db="EMBL/GenBank/DDBJ databases">
        <title>Saccharopolyspora rhizosphaerae sp. nov., an actinomycete isolated from rhizosphere soil in Thailand.</title>
        <authorList>
            <person name="Intra B."/>
            <person name="Euanorasetr J."/>
            <person name="Take A."/>
            <person name="Inahashi Y."/>
            <person name="Mori M."/>
            <person name="Panbangred W."/>
            <person name="Matsumoto A."/>
        </authorList>
    </citation>
    <scope>NUCLEOTIDE SEQUENCE [LARGE SCALE GENOMIC DNA]</scope>
    <source>
        <strain evidence="5 6">H219</strain>
    </source>
</reference>
<sequence length="594" mass="66949">MSLSVPPELTAENWRRADREMLAKSLAELSYELMLEPVEVEEGRYRLDLPDDVSYTFAARRGSFGHWTVDAESIVRSRAGEERPAHDTLQFLLDAHSTLGISGDTAGHLARELTATLAADAKLLGSQAATASELADLNYVDLEGHQTGHPWIVPNKGRIGFSASDAARYAPESRQDLRLPWIAVHSELAQYRGVADLPDEKLIAHELDEATRQRFTQQLAERGLNPDDYVWMPVHPWQWDEVVLPVFTPDIAAQRIVVLGDGPDLYRAQQSIRTFANLDAPQRHHVKVPLSILNTLVWRGLPTERTVAAPALTSWVLDLAEKDTFLRDEARVALLGEVASVTVEHPVLEEIPEVPYQYRELLGAIWRQPISSKLDDGERARTLASLLHVDPDGRAFISELVERSGVDAETWLRELFGSLLPPLLHFLYQYGLVFSPHGENAIVVFDGNDVPTRLAVKDFVDDVNVADAPLPELDSMPQEVSDILLREEPQFLCQFIQSGLFVGHFRYLAPLVEEHLSIPESRFWTLVREEVLAYQAEHPELESRFTMFDLLTPEIERLCLNRNRLLLDAYRDRPERPHAAVHGTIPNPLHDPDA</sequence>
<dbReference type="InterPro" id="IPR037455">
    <property type="entry name" value="LucA/IucC-like"/>
</dbReference>
<protein>
    <submittedName>
        <fullName evidence="5">IucA/IucC family siderophore biosynthesis protein</fullName>
    </submittedName>
</protein>
<dbReference type="Gene3D" id="1.10.510.40">
    <property type="match status" value="1"/>
</dbReference>
<comment type="similarity">
    <text evidence="2">Belongs to the IucA/IucC family.</text>
</comment>
<dbReference type="InterPro" id="IPR007310">
    <property type="entry name" value="Aerobactin_biosyn_IucA/IucC_N"/>
</dbReference>